<reference evidence="5" key="1">
    <citation type="submission" date="2018-01" db="EMBL/GenBank/DDBJ databases">
        <authorList>
            <person name="Mao J.F."/>
        </authorList>
    </citation>
    <scope>NUCLEOTIDE SEQUENCE</scope>
    <source>
        <strain evidence="5">Huo1</strain>
        <tissue evidence="5">Leaf</tissue>
    </source>
</reference>
<proteinExistence type="inferred from homology"/>
<evidence type="ECO:0000256" key="2">
    <source>
        <dbReference type="ARBA" id="ARBA00011738"/>
    </source>
</evidence>
<accession>A0A8X8YY86</accession>
<comment type="subcellular location">
    <subcellularLocation>
        <location evidence="4">Secreted</location>
        <location evidence="4">Extracellular space</location>
        <location evidence="4">Apoplast</location>
    </subcellularLocation>
</comment>
<feature type="signal peptide" evidence="4">
    <location>
        <begin position="1"/>
        <end position="22"/>
    </location>
</feature>
<dbReference type="AlphaFoldDB" id="A0A8X8YY86"/>
<keyword evidence="3 4" id="KW-0964">Secreted</keyword>
<dbReference type="InterPro" id="IPR004265">
    <property type="entry name" value="Dirigent"/>
</dbReference>
<evidence type="ECO:0000256" key="3">
    <source>
        <dbReference type="ARBA" id="ARBA00022525"/>
    </source>
</evidence>
<comment type="similarity">
    <text evidence="1 4">Belongs to the plant dirigent protein family.</text>
</comment>
<organism evidence="5">
    <name type="scientific">Salvia splendens</name>
    <name type="common">Scarlet sage</name>
    <dbReference type="NCBI Taxonomy" id="180675"/>
    <lineage>
        <taxon>Eukaryota</taxon>
        <taxon>Viridiplantae</taxon>
        <taxon>Streptophyta</taxon>
        <taxon>Embryophyta</taxon>
        <taxon>Tracheophyta</taxon>
        <taxon>Spermatophyta</taxon>
        <taxon>Magnoliopsida</taxon>
        <taxon>eudicotyledons</taxon>
        <taxon>Gunneridae</taxon>
        <taxon>Pentapetalae</taxon>
        <taxon>asterids</taxon>
        <taxon>lamiids</taxon>
        <taxon>Lamiales</taxon>
        <taxon>Lamiaceae</taxon>
        <taxon>Nepetoideae</taxon>
        <taxon>Mentheae</taxon>
        <taxon>Salviinae</taxon>
        <taxon>Salvia</taxon>
        <taxon>Salvia subgen. Calosphace</taxon>
        <taxon>core Calosphace</taxon>
    </lineage>
</organism>
<keyword evidence="4" id="KW-0732">Signal</keyword>
<feature type="chain" id="PRO_5036517374" description="Dirigent protein" evidence="4">
    <location>
        <begin position="23"/>
        <end position="174"/>
    </location>
</feature>
<keyword evidence="6" id="KW-1185">Reference proteome</keyword>
<reference evidence="5" key="2">
    <citation type="submission" date="2020-08" db="EMBL/GenBank/DDBJ databases">
        <title>Plant Genome Project.</title>
        <authorList>
            <person name="Zhang R.-G."/>
        </authorList>
    </citation>
    <scope>NUCLEOTIDE SEQUENCE</scope>
    <source>
        <strain evidence="5">Huo1</strain>
        <tissue evidence="5">Leaf</tissue>
    </source>
</reference>
<dbReference type="Proteomes" id="UP000298416">
    <property type="component" value="Unassembled WGS sequence"/>
</dbReference>
<dbReference type="InterPro" id="IPR044859">
    <property type="entry name" value="Allene_oxi_cyc_Dirigent"/>
</dbReference>
<evidence type="ECO:0000313" key="6">
    <source>
        <dbReference type="Proteomes" id="UP000298416"/>
    </source>
</evidence>
<evidence type="ECO:0000313" key="5">
    <source>
        <dbReference type="EMBL" id="KAG6385166.1"/>
    </source>
</evidence>
<comment type="subunit">
    <text evidence="2 4">Homodimer.</text>
</comment>
<keyword evidence="4" id="KW-0052">Apoplast</keyword>
<dbReference type="PANTHER" id="PTHR21495">
    <property type="entry name" value="NUCLEOPORIN-RELATED"/>
    <property type="match status" value="1"/>
</dbReference>
<dbReference type="EMBL" id="PNBA02000022">
    <property type="protein sequence ID" value="KAG6385166.1"/>
    <property type="molecule type" value="Genomic_DNA"/>
</dbReference>
<comment type="function">
    <text evidence="4">Dirigent proteins impart stereoselectivity on the phenoxy radical-coupling reaction, yielding optically active lignans from two molecules of coniferyl alcohol in the biosynthesis of lignans, flavonolignans, and alkaloids and thus plays a central role in plant secondary metabolism.</text>
</comment>
<sequence length="174" mass="18852">MAPNKITLALILFLTILTYSNAKLGYLKETQLTVYYQDYSGSQNTTVIEIPGPSNGTQNFFKFGSMFCSDDPITEGADEGSTIIARGRGLIVTTDLVGISHHVMLSVVFIGGEYNGSSIEVYGNDPRTGAREVPVVGGTGKFRLARGYATFATVSFDPVRSYAVIQSNMTVLHY</sequence>
<evidence type="ECO:0000256" key="1">
    <source>
        <dbReference type="ARBA" id="ARBA00010746"/>
    </source>
</evidence>
<dbReference type="GO" id="GO:0009699">
    <property type="term" value="P:phenylpropanoid biosynthetic process"/>
    <property type="evidence" value="ECO:0007669"/>
    <property type="project" value="UniProtKB-ARBA"/>
</dbReference>
<gene>
    <name evidence="5" type="ORF">SASPL_153994</name>
</gene>
<evidence type="ECO:0000256" key="4">
    <source>
        <dbReference type="RuleBase" id="RU363099"/>
    </source>
</evidence>
<name>A0A8X8YY86_SALSN</name>
<comment type="caution">
    <text evidence="5">The sequence shown here is derived from an EMBL/GenBank/DDBJ whole genome shotgun (WGS) entry which is preliminary data.</text>
</comment>
<protein>
    <recommendedName>
        <fullName evidence="4">Dirigent protein</fullName>
    </recommendedName>
</protein>
<dbReference type="Pfam" id="PF03018">
    <property type="entry name" value="Dirigent"/>
    <property type="match status" value="1"/>
</dbReference>
<dbReference type="GO" id="GO:0048046">
    <property type="term" value="C:apoplast"/>
    <property type="evidence" value="ECO:0007669"/>
    <property type="project" value="UniProtKB-SubCell"/>
</dbReference>
<dbReference type="Gene3D" id="2.40.480.10">
    <property type="entry name" value="Allene oxide cyclase-like"/>
    <property type="match status" value="1"/>
</dbReference>